<feature type="region of interest" description="Disordered" evidence="1">
    <location>
        <begin position="57"/>
        <end position="100"/>
    </location>
</feature>
<evidence type="ECO:0000313" key="2">
    <source>
        <dbReference type="EMBL" id="CAA9470650.1"/>
    </source>
</evidence>
<sequence>AQARPRGPLRAGLRHGRRRLRRRRLLRPRGPRGARRVRPRGVRLPLPVPVLHARPALSLRLRQRRDDGGPLRRSGARSGGRRGAGPRRPPYARHGGGAVL</sequence>
<feature type="compositionally biased region" description="Low complexity" evidence="1">
    <location>
        <begin position="1"/>
        <end position="11"/>
    </location>
</feature>
<proteinExistence type="predicted"/>
<gene>
    <name evidence="2" type="ORF">AVDCRST_MAG05-527</name>
</gene>
<reference evidence="2" key="1">
    <citation type="submission" date="2020-02" db="EMBL/GenBank/DDBJ databases">
        <authorList>
            <person name="Meier V. D."/>
        </authorList>
    </citation>
    <scope>NUCLEOTIDE SEQUENCE</scope>
    <source>
        <strain evidence="2">AVDCRST_MAG05</strain>
    </source>
</reference>
<feature type="compositionally biased region" description="Basic residues" evidence="1">
    <location>
        <begin position="12"/>
        <end position="41"/>
    </location>
</feature>
<evidence type="ECO:0000256" key="1">
    <source>
        <dbReference type="SAM" id="MobiDB-lite"/>
    </source>
</evidence>
<dbReference type="AlphaFoldDB" id="A0A6J4RLA8"/>
<dbReference type="EMBL" id="CADCVM010000061">
    <property type="protein sequence ID" value="CAA9470650.1"/>
    <property type="molecule type" value="Genomic_DNA"/>
</dbReference>
<name>A0A6J4RLA8_9ACTN</name>
<organism evidence="2">
    <name type="scientific">uncultured Rubrobacteraceae bacterium</name>
    <dbReference type="NCBI Taxonomy" id="349277"/>
    <lineage>
        <taxon>Bacteria</taxon>
        <taxon>Bacillati</taxon>
        <taxon>Actinomycetota</taxon>
        <taxon>Rubrobacteria</taxon>
        <taxon>Rubrobacterales</taxon>
        <taxon>Rubrobacteraceae</taxon>
        <taxon>environmental samples</taxon>
    </lineage>
</organism>
<feature type="region of interest" description="Disordered" evidence="1">
    <location>
        <begin position="1"/>
        <end position="43"/>
    </location>
</feature>
<protein>
    <submittedName>
        <fullName evidence="2">Uncharacterized protein</fullName>
    </submittedName>
</protein>
<feature type="non-terminal residue" evidence="2">
    <location>
        <position position="100"/>
    </location>
</feature>
<accession>A0A6J4RLA8</accession>
<feature type="non-terminal residue" evidence="2">
    <location>
        <position position="1"/>
    </location>
</feature>